<keyword evidence="1" id="KW-0812">Transmembrane</keyword>
<gene>
    <name evidence="2" type="ORF">E1163_05170</name>
</gene>
<name>A0ABW9RN23_9BACT</name>
<proteinExistence type="predicted"/>
<dbReference type="EMBL" id="SMLW01000398">
    <property type="protein sequence ID" value="MTI24330.1"/>
    <property type="molecule type" value="Genomic_DNA"/>
</dbReference>
<dbReference type="RefSeq" id="WP_155170207.1">
    <property type="nucleotide sequence ID" value="NZ_BAAAFL010000053.1"/>
</dbReference>
<sequence>MLFVVIISVAYLLFSIYVNAKVNKGYYFSEKRRSAHRWLIWMIPFLGAILIKGHWQPKRNYQAEVMTKNERKNKNGSFYESGIAVDA</sequence>
<protein>
    <recommendedName>
        <fullName evidence="4">Cardiolipin synthase N-terminal domain-containing protein</fullName>
    </recommendedName>
</protein>
<evidence type="ECO:0000313" key="3">
    <source>
        <dbReference type="Proteomes" id="UP000798808"/>
    </source>
</evidence>
<dbReference type="Proteomes" id="UP000798808">
    <property type="component" value="Unassembled WGS sequence"/>
</dbReference>
<evidence type="ECO:0000256" key="1">
    <source>
        <dbReference type="SAM" id="Phobius"/>
    </source>
</evidence>
<keyword evidence="1" id="KW-1133">Transmembrane helix</keyword>
<evidence type="ECO:0000313" key="2">
    <source>
        <dbReference type="EMBL" id="MTI24330.1"/>
    </source>
</evidence>
<comment type="caution">
    <text evidence="2">The sequence shown here is derived from an EMBL/GenBank/DDBJ whole genome shotgun (WGS) entry which is preliminary data.</text>
</comment>
<feature type="transmembrane region" description="Helical" evidence="1">
    <location>
        <begin position="36"/>
        <end position="55"/>
    </location>
</feature>
<evidence type="ECO:0008006" key="4">
    <source>
        <dbReference type="Google" id="ProtNLM"/>
    </source>
</evidence>
<organism evidence="2 3">
    <name type="scientific">Fulvivirga kasyanovii</name>
    <dbReference type="NCBI Taxonomy" id="396812"/>
    <lineage>
        <taxon>Bacteria</taxon>
        <taxon>Pseudomonadati</taxon>
        <taxon>Bacteroidota</taxon>
        <taxon>Cytophagia</taxon>
        <taxon>Cytophagales</taxon>
        <taxon>Fulvivirgaceae</taxon>
        <taxon>Fulvivirga</taxon>
    </lineage>
</organism>
<keyword evidence="3" id="KW-1185">Reference proteome</keyword>
<reference evidence="2 3" key="1">
    <citation type="submission" date="2019-02" db="EMBL/GenBank/DDBJ databases">
        <authorList>
            <person name="Goldberg S.R."/>
            <person name="Haltli B.A."/>
            <person name="Correa H."/>
            <person name="Russell K.G."/>
        </authorList>
    </citation>
    <scope>NUCLEOTIDE SEQUENCE [LARGE SCALE GENOMIC DNA]</scope>
    <source>
        <strain evidence="2 3">JCM 16186</strain>
    </source>
</reference>
<accession>A0ABW9RN23</accession>
<keyword evidence="1" id="KW-0472">Membrane</keyword>